<gene>
    <name evidence="1" type="ORF">BCO_0900030</name>
</gene>
<reference evidence="1" key="1">
    <citation type="submission" date="2013-04" db="EMBL/GenBank/DDBJ databases">
        <title>Comparative Genomics of Relapsing Fever Spirochetes.</title>
        <authorList>
            <person name="Schwan T.G."/>
            <person name="Raffel S.J."/>
            <person name="Porcella S.F."/>
            <person name="Martens C.A."/>
            <person name="Bruno D.P."/>
            <person name="Ricklefs S.M."/>
            <person name="Barbian K.B."/>
        </authorList>
    </citation>
    <scope>NUCLEOTIDE SEQUENCE</scope>
    <source>
        <strain evidence="1">Co53</strain>
        <plasmid evidence="1">unnamed</plasmid>
    </source>
</reference>
<evidence type="ECO:0000313" key="2">
    <source>
        <dbReference type="Proteomes" id="UP000019330"/>
    </source>
</evidence>
<dbReference type="AlphaFoldDB" id="W5SVA5"/>
<dbReference type="PROSITE" id="PS51257">
    <property type="entry name" value="PROKAR_LIPOPROTEIN"/>
    <property type="match status" value="1"/>
</dbReference>
<evidence type="ECO:0000313" key="1">
    <source>
        <dbReference type="EMBL" id="AHH11149.1"/>
    </source>
</evidence>
<sequence length="252" mass="27999">MQKRCMVMYVIMSLGFLIVGCSDLLSPQVGPSEKSYDVNAAVALLKIKYKNFKGSYFANKPIFDPQKVKIPFNHVHNNVPTFPDFNDEVKDHLYAGIGYDQDYASKLENIVGKLLNAVDNAGEYLAAAKALCDVLSNVGQYFYDVISKIGPGDILDRDNLDKIVASKDEYDLVELVALLDRMLFLRYNVIDKIGDILVLADKAQGIANIKDCLLPIIDNNANLYRSINGNTTGSLKGLRDAIERRVDQILGN</sequence>
<geneLocation type="plasmid" evidence="1 2">
    <name>unnamed</name>
</geneLocation>
<dbReference type="Proteomes" id="UP000019330">
    <property type="component" value="Plasmid unnamed"/>
</dbReference>
<name>W5SVA5_9SPIR</name>
<organism evidence="1">
    <name type="scientific">Borrelia coriaceae ATCC 43381</name>
    <dbReference type="NCBI Taxonomy" id="1408429"/>
    <lineage>
        <taxon>Bacteria</taxon>
        <taxon>Pseudomonadati</taxon>
        <taxon>Spirochaetota</taxon>
        <taxon>Spirochaetia</taxon>
        <taxon>Spirochaetales</taxon>
        <taxon>Borreliaceae</taxon>
        <taxon>Borrelia</taxon>
    </lineage>
</organism>
<protein>
    <recommendedName>
        <fullName evidence="3">Lipoprotein</fullName>
    </recommendedName>
</protein>
<dbReference type="EMBL" id="CP005746">
    <property type="protein sequence ID" value="AHH11149.1"/>
    <property type="molecule type" value="Genomic_DNA"/>
</dbReference>
<keyword evidence="2" id="KW-1185">Reference proteome</keyword>
<evidence type="ECO:0008006" key="3">
    <source>
        <dbReference type="Google" id="ProtNLM"/>
    </source>
</evidence>
<dbReference type="HOGENOM" id="CLU_1101211_0_0_12"/>
<accession>W5SVA5</accession>
<dbReference type="RefSeq" id="WP_025408497.1">
    <property type="nucleotide sequence ID" value="NZ_CP005746.1"/>
</dbReference>
<proteinExistence type="predicted"/>
<keyword evidence="1" id="KW-0614">Plasmid</keyword>